<evidence type="ECO:0000256" key="4">
    <source>
        <dbReference type="SAM" id="Coils"/>
    </source>
</evidence>
<dbReference type="AlphaFoldDB" id="A0A9D2JHX3"/>
<dbReference type="SUPFAM" id="SSF52540">
    <property type="entry name" value="P-loop containing nucleoside triphosphate hydrolases"/>
    <property type="match status" value="2"/>
</dbReference>
<dbReference type="FunFam" id="3.40.50.300:FF:000216">
    <property type="entry name" value="Type VII secretion ATPase EccA"/>
    <property type="match status" value="1"/>
</dbReference>
<evidence type="ECO:0000313" key="7">
    <source>
        <dbReference type="Proteomes" id="UP000824031"/>
    </source>
</evidence>
<evidence type="ECO:0000313" key="6">
    <source>
        <dbReference type="EMBL" id="HIZ49314.1"/>
    </source>
</evidence>
<name>A0A9D2JHX3_9FIRM</name>
<keyword evidence="4" id="KW-0175">Coiled coil</keyword>
<comment type="caution">
    <text evidence="6">The sequence shown here is derived from an EMBL/GenBank/DDBJ whole genome shotgun (WGS) entry which is preliminary data.</text>
</comment>
<accession>A0A9D2JHX3</accession>
<dbReference type="Gene3D" id="3.40.50.300">
    <property type="entry name" value="P-loop containing nucleotide triphosphate hydrolases"/>
    <property type="match status" value="1"/>
</dbReference>
<dbReference type="SMART" id="SM00382">
    <property type="entry name" value="AAA"/>
    <property type="match status" value="1"/>
</dbReference>
<reference evidence="6" key="1">
    <citation type="journal article" date="2021" name="PeerJ">
        <title>Extensive microbial diversity within the chicken gut microbiome revealed by metagenomics and culture.</title>
        <authorList>
            <person name="Gilroy R."/>
            <person name="Ravi A."/>
            <person name="Getino M."/>
            <person name="Pursley I."/>
            <person name="Horton D.L."/>
            <person name="Alikhan N.F."/>
            <person name="Baker D."/>
            <person name="Gharbi K."/>
            <person name="Hall N."/>
            <person name="Watson M."/>
            <person name="Adriaenssens E.M."/>
            <person name="Foster-Nyarko E."/>
            <person name="Jarju S."/>
            <person name="Secka A."/>
            <person name="Antonio M."/>
            <person name="Oren A."/>
            <person name="Chaudhuri R.R."/>
            <person name="La Ragione R."/>
            <person name="Hildebrand F."/>
            <person name="Pallen M.J."/>
        </authorList>
    </citation>
    <scope>NUCLEOTIDE SEQUENCE</scope>
    <source>
        <strain evidence="6">3436</strain>
    </source>
</reference>
<organism evidence="6 7">
    <name type="scientific">Candidatus Gemmiger excrementavium</name>
    <dbReference type="NCBI Taxonomy" id="2838608"/>
    <lineage>
        <taxon>Bacteria</taxon>
        <taxon>Bacillati</taxon>
        <taxon>Bacillota</taxon>
        <taxon>Clostridia</taxon>
        <taxon>Eubacteriales</taxon>
        <taxon>Gemmiger</taxon>
    </lineage>
</organism>
<dbReference type="Pfam" id="PF17866">
    <property type="entry name" value="AAA_lid_6"/>
    <property type="match status" value="1"/>
</dbReference>
<dbReference type="Gene3D" id="1.10.8.60">
    <property type="match status" value="1"/>
</dbReference>
<protein>
    <submittedName>
        <fullName evidence="6">AAA family ATPase</fullName>
    </submittedName>
</protein>
<dbReference type="InterPro" id="IPR050773">
    <property type="entry name" value="CbxX/CfxQ_RuBisCO_ESX"/>
</dbReference>
<dbReference type="PANTHER" id="PTHR43392:SF2">
    <property type="entry name" value="AAA-TYPE ATPASE FAMILY PROTEIN _ ANKYRIN REPEAT FAMILY PROTEIN"/>
    <property type="match status" value="1"/>
</dbReference>
<evidence type="ECO:0000259" key="5">
    <source>
        <dbReference type="SMART" id="SM00382"/>
    </source>
</evidence>
<feature type="domain" description="AAA+ ATPase" evidence="5">
    <location>
        <begin position="464"/>
        <end position="602"/>
    </location>
</feature>
<feature type="coiled-coil region" evidence="4">
    <location>
        <begin position="27"/>
        <end position="54"/>
    </location>
</feature>
<keyword evidence="3" id="KW-0067">ATP-binding</keyword>
<dbReference type="InterPro" id="IPR003959">
    <property type="entry name" value="ATPase_AAA_core"/>
</dbReference>
<dbReference type="Pfam" id="PF00004">
    <property type="entry name" value="AAA"/>
    <property type="match status" value="1"/>
</dbReference>
<dbReference type="CDD" id="cd00009">
    <property type="entry name" value="AAA"/>
    <property type="match status" value="1"/>
</dbReference>
<evidence type="ECO:0000256" key="1">
    <source>
        <dbReference type="ARBA" id="ARBA00010378"/>
    </source>
</evidence>
<sequence>MSLEDQYDAWVRGLMSGGKYAASPEDAAQASEAVQQMQAQLDALTAAQKRQKSAAAALEAVHQAGSATAENVRKMSSELTRSLKEDGLLGGKIAAPAPRPAEPVRADFSGVADKVRARVLGQDKFVTAVVKAFRRPFVLGTAGDTTRARNLMLLSGPAGSGRHYALDCVVRELADRGILHSTEVETLDLALYPGPAQEKLFLQDLYAALQSPAEVLAFDNYEGCAPNYLNMLATLAMDGSLALASRYVLQRGILVDVGTALAPGAIGELQAGGKYFVFFSTKGEEALADTFGARFVDAIAGDICRTEPFTPEALAAVAARELNDLAQRVRRQCGLALTMGSDVRDLLAGQFGKVSGMQAMQDYCETVYRAIAEYVLDADDVPADGTPAALTAPGGRLLMAVNGGEPMDLLALLPQQYRGDVDAVETELDAIVGLDEVKNYVRDIAKNVQAQQRRKAQGLQVAEVNMHMIFTGNPGTGKTTIARILAKYLKAIGALGGGQLIEVTRADLVGRYVGHTAPLTNAVIQSALGGVLFIDEAYSLYRGGEDSFGLEAIDTLVKGIEDHRDNLVVILAGYTKEMQLFLGANSGLASRFPNQIEFPDYTGEELYRITLSLAKSKGYALDEGCRAPLTAWLDRKQAEDAATNGNGRMARNALEKAILNQSKRLIADPDASLELLLPGDFDLD</sequence>
<comment type="similarity">
    <text evidence="1">Belongs to the CbxX/CfxQ family.</text>
</comment>
<dbReference type="PRINTS" id="PR00819">
    <property type="entry name" value="CBXCFQXSUPER"/>
</dbReference>
<dbReference type="InterPro" id="IPR041627">
    <property type="entry name" value="AAA_lid_6"/>
</dbReference>
<gene>
    <name evidence="6" type="ORF">H9810_11395</name>
</gene>
<dbReference type="PANTHER" id="PTHR43392">
    <property type="entry name" value="AAA-TYPE ATPASE FAMILY PROTEIN / ANKYRIN REPEAT FAMILY PROTEIN"/>
    <property type="match status" value="1"/>
</dbReference>
<evidence type="ECO:0000256" key="2">
    <source>
        <dbReference type="ARBA" id="ARBA00022741"/>
    </source>
</evidence>
<dbReference type="GO" id="GO:0016887">
    <property type="term" value="F:ATP hydrolysis activity"/>
    <property type="evidence" value="ECO:0007669"/>
    <property type="project" value="InterPro"/>
</dbReference>
<keyword evidence="2" id="KW-0547">Nucleotide-binding</keyword>
<dbReference type="EMBL" id="DXBO01000168">
    <property type="protein sequence ID" value="HIZ49314.1"/>
    <property type="molecule type" value="Genomic_DNA"/>
</dbReference>
<dbReference type="InterPro" id="IPR000641">
    <property type="entry name" value="CbxX/CfxQ"/>
</dbReference>
<proteinExistence type="inferred from homology"/>
<dbReference type="InterPro" id="IPR003593">
    <property type="entry name" value="AAA+_ATPase"/>
</dbReference>
<dbReference type="GO" id="GO:0005524">
    <property type="term" value="F:ATP binding"/>
    <property type="evidence" value="ECO:0007669"/>
    <property type="project" value="UniProtKB-KW"/>
</dbReference>
<dbReference type="InterPro" id="IPR027417">
    <property type="entry name" value="P-loop_NTPase"/>
</dbReference>
<evidence type="ECO:0000256" key="3">
    <source>
        <dbReference type="ARBA" id="ARBA00022840"/>
    </source>
</evidence>
<dbReference type="Proteomes" id="UP000824031">
    <property type="component" value="Unassembled WGS sequence"/>
</dbReference>
<reference evidence="6" key="2">
    <citation type="submission" date="2021-04" db="EMBL/GenBank/DDBJ databases">
        <authorList>
            <person name="Gilroy R."/>
        </authorList>
    </citation>
    <scope>NUCLEOTIDE SEQUENCE</scope>
    <source>
        <strain evidence="6">3436</strain>
    </source>
</reference>